<evidence type="ECO:0000313" key="2">
    <source>
        <dbReference type="EMBL" id="MBP1043800.1"/>
    </source>
</evidence>
<protein>
    <submittedName>
        <fullName evidence="2">Ring-cleaving dioxygenase</fullName>
    </submittedName>
</protein>
<dbReference type="InterPro" id="IPR052537">
    <property type="entry name" value="Extradiol_RC_dioxygenase"/>
</dbReference>
<dbReference type="PANTHER" id="PTHR36110">
    <property type="entry name" value="RING-CLEAVING DIOXYGENASE MHQE-RELATED"/>
    <property type="match status" value="1"/>
</dbReference>
<keyword evidence="3" id="KW-1185">Reference proteome</keyword>
<reference evidence="2" key="1">
    <citation type="submission" date="2020-12" db="EMBL/GenBank/DDBJ databases">
        <title>Vagococcus allomyrinae sp. nov. and Enterococcus lavae sp. nov., isolated from the larvae of Allomyrina dichotoma.</title>
        <authorList>
            <person name="Lee S.D."/>
        </authorList>
    </citation>
    <scope>NUCLEOTIDE SEQUENCE</scope>
    <source>
        <strain evidence="2">BWB3-3</strain>
    </source>
</reference>
<evidence type="ECO:0000313" key="3">
    <source>
        <dbReference type="Proteomes" id="UP000674938"/>
    </source>
</evidence>
<keyword evidence="2" id="KW-0560">Oxidoreductase</keyword>
<dbReference type="AlphaFoldDB" id="A0A940SWZ8"/>
<dbReference type="InterPro" id="IPR029068">
    <property type="entry name" value="Glyas_Bleomycin-R_OHBP_Dase"/>
</dbReference>
<keyword evidence="2" id="KW-0223">Dioxygenase</keyword>
<organism evidence="2 3">
    <name type="scientific">Vagococcus allomyrinae</name>
    <dbReference type="NCBI Taxonomy" id="2794353"/>
    <lineage>
        <taxon>Bacteria</taxon>
        <taxon>Bacillati</taxon>
        <taxon>Bacillota</taxon>
        <taxon>Bacilli</taxon>
        <taxon>Lactobacillales</taxon>
        <taxon>Enterococcaceae</taxon>
        <taxon>Vagococcus</taxon>
    </lineage>
</organism>
<dbReference type="GO" id="GO:0051213">
    <property type="term" value="F:dioxygenase activity"/>
    <property type="evidence" value="ECO:0007669"/>
    <property type="project" value="UniProtKB-KW"/>
</dbReference>
<dbReference type="RefSeq" id="WP_209531647.1">
    <property type="nucleotide sequence ID" value="NZ_JAEEGA010000019.1"/>
</dbReference>
<dbReference type="SUPFAM" id="SSF54593">
    <property type="entry name" value="Glyoxalase/Bleomycin resistance protein/Dihydroxybiphenyl dioxygenase"/>
    <property type="match status" value="1"/>
</dbReference>
<feature type="domain" description="VOC" evidence="1">
    <location>
        <begin position="6"/>
        <end position="131"/>
    </location>
</feature>
<accession>A0A940SWZ8</accession>
<dbReference type="Pfam" id="PF00903">
    <property type="entry name" value="Glyoxalase"/>
    <property type="match status" value="2"/>
</dbReference>
<dbReference type="InterPro" id="IPR004360">
    <property type="entry name" value="Glyas_Fos-R_dOase_dom"/>
</dbReference>
<name>A0A940SWZ8_9ENTE</name>
<proteinExistence type="predicted"/>
<evidence type="ECO:0000259" key="1">
    <source>
        <dbReference type="PROSITE" id="PS51819"/>
    </source>
</evidence>
<sequence length="312" mass="35895">MARILGHHHISMFTDNATQNNHFYTEVLGLRRVKKTVNQDDPQMYHLFYGDQVGSPGTELTFFEMAQQQTRRGTNAISHIGLLVKSYEGLIFWQQRFEQLGIKHGQIEKINNRDALYFEDPDGLPLYLMNHQDGFIPAFWQRYHHSEVPDNVRILGIGPVILTVRELEETGKMLTDLLGYTKVKMTDGEDVYQAVPGEASGEIIIRQQKGQRERQGAGTVHHLALRVKDSAEMKIWAERIETAGYRNSGIKDRFYFESFYFRDRNSILFELATDGPGLMIDSSLEMLGKQLELPSFLEERRSEIEANLSPLI</sequence>
<dbReference type="PROSITE" id="PS51819">
    <property type="entry name" value="VOC"/>
    <property type="match status" value="2"/>
</dbReference>
<dbReference type="PANTHER" id="PTHR36110:SF4">
    <property type="entry name" value="RING-CLEAVING DIOXYGENASE MHQA-RELATED"/>
    <property type="match status" value="1"/>
</dbReference>
<dbReference type="EMBL" id="JAEEGA010000019">
    <property type="protein sequence ID" value="MBP1043800.1"/>
    <property type="molecule type" value="Genomic_DNA"/>
</dbReference>
<dbReference type="InterPro" id="IPR037523">
    <property type="entry name" value="VOC_core"/>
</dbReference>
<dbReference type="Gene3D" id="3.10.180.10">
    <property type="entry name" value="2,3-Dihydroxybiphenyl 1,2-Dioxygenase, domain 1"/>
    <property type="match status" value="2"/>
</dbReference>
<gene>
    <name evidence="2" type="ORF">I6N95_22480</name>
</gene>
<dbReference type="Proteomes" id="UP000674938">
    <property type="component" value="Unassembled WGS sequence"/>
</dbReference>
<comment type="caution">
    <text evidence="2">The sequence shown here is derived from an EMBL/GenBank/DDBJ whole genome shotgun (WGS) entry which is preliminary data.</text>
</comment>
<dbReference type="CDD" id="cd08347">
    <property type="entry name" value="PcpA_C_like"/>
    <property type="match status" value="1"/>
</dbReference>
<feature type="domain" description="VOC" evidence="1">
    <location>
        <begin position="156"/>
        <end position="274"/>
    </location>
</feature>